<gene>
    <name evidence="1" type="ORF">L6164_030093</name>
</gene>
<dbReference type="Proteomes" id="UP000828941">
    <property type="component" value="Chromosome 12"/>
</dbReference>
<protein>
    <submittedName>
        <fullName evidence="1">Uncharacterized protein</fullName>
    </submittedName>
</protein>
<evidence type="ECO:0000313" key="2">
    <source>
        <dbReference type="Proteomes" id="UP000828941"/>
    </source>
</evidence>
<comment type="caution">
    <text evidence="1">The sequence shown here is derived from an EMBL/GenBank/DDBJ whole genome shotgun (WGS) entry which is preliminary data.</text>
</comment>
<proteinExistence type="predicted"/>
<name>A0ACB9LB75_BAUVA</name>
<evidence type="ECO:0000313" key="1">
    <source>
        <dbReference type="EMBL" id="KAI4306849.1"/>
    </source>
</evidence>
<dbReference type="EMBL" id="CM039437">
    <property type="protein sequence ID" value="KAI4306849.1"/>
    <property type="molecule type" value="Genomic_DNA"/>
</dbReference>
<sequence length="168" mass="19075">MSSQDAQAFNWHYNEIADRDLQIRGRTFFFIIVLFSVILLVTLLFLYSRWICRYRGQLPTTSDFGPSPPQGLDPASIKKLPVILHQTTSGSNCALEEIECCICLGEFKDGDKLKVLPGCDHSFHSECVDKWLVNQSSCPLCRASLKPDSCSFQRSLFPEPPIRINIQF</sequence>
<accession>A0ACB9LB75</accession>
<reference evidence="1 2" key="1">
    <citation type="journal article" date="2022" name="DNA Res.">
        <title>Chromosomal-level genome assembly of the orchid tree Bauhinia variegata (Leguminosae; Cercidoideae) supports the allotetraploid origin hypothesis of Bauhinia.</title>
        <authorList>
            <person name="Zhong Y."/>
            <person name="Chen Y."/>
            <person name="Zheng D."/>
            <person name="Pang J."/>
            <person name="Liu Y."/>
            <person name="Luo S."/>
            <person name="Meng S."/>
            <person name="Qian L."/>
            <person name="Wei D."/>
            <person name="Dai S."/>
            <person name="Zhou R."/>
        </authorList>
    </citation>
    <scope>NUCLEOTIDE SEQUENCE [LARGE SCALE GENOMIC DNA]</scope>
    <source>
        <strain evidence="1">BV-YZ2020</strain>
    </source>
</reference>
<organism evidence="1 2">
    <name type="scientific">Bauhinia variegata</name>
    <name type="common">Purple orchid tree</name>
    <name type="synonym">Phanera variegata</name>
    <dbReference type="NCBI Taxonomy" id="167791"/>
    <lineage>
        <taxon>Eukaryota</taxon>
        <taxon>Viridiplantae</taxon>
        <taxon>Streptophyta</taxon>
        <taxon>Embryophyta</taxon>
        <taxon>Tracheophyta</taxon>
        <taxon>Spermatophyta</taxon>
        <taxon>Magnoliopsida</taxon>
        <taxon>eudicotyledons</taxon>
        <taxon>Gunneridae</taxon>
        <taxon>Pentapetalae</taxon>
        <taxon>rosids</taxon>
        <taxon>fabids</taxon>
        <taxon>Fabales</taxon>
        <taxon>Fabaceae</taxon>
        <taxon>Cercidoideae</taxon>
        <taxon>Cercideae</taxon>
        <taxon>Bauhiniinae</taxon>
        <taxon>Bauhinia</taxon>
    </lineage>
</organism>
<keyword evidence="2" id="KW-1185">Reference proteome</keyword>